<dbReference type="GO" id="GO:0004176">
    <property type="term" value="F:ATP-dependent peptidase activity"/>
    <property type="evidence" value="ECO:0007669"/>
    <property type="project" value="InterPro"/>
</dbReference>
<dbReference type="InterPro" id="IPR036034">
    <property type="entry name" value="PDZ_sf"/>
</dbReference>
<dbReference type="InterPro" id="IPR020568">
    <property type="entry name" value="Ribosomal_Su5_D2-typ_SF"/>
</dbReference>
<sequence length="387" mass="41017">MNEELMNEESVPLPPPSFPADIRPLRVALPLITVSWLILLTVVVMASVRIQRWEIAPGEAMTVSSRIGFMPAKEGDAVPQRYVADEGIRFVTAFGGQLSILDSILGWIDPYVRVDTYREHFGEQTPTSSRRLGFQAMTGAKQIAEYVAMSKVGLEATLKEGPILIEQLICQGAPAENSACVNLQVGEQITHIDGVATPTLSLLAVEMKNRKVGESVVLTVLPYVAPNEESKGKAKKVTVTLMASPDDERAIVGFIPADTRVTSLPFDVNISTADIGGPSAGLAFTLALLDELSEGDLMGKGKVAATGTMDENQNVGAIGALEQKAVAVRDSGVTLFLVPAGQSPDEMKAARAAAGSGVRIVQVATLDAALKALRDNGGSSLPKTLKK</sequence>
<dbReference type="AlphaFoldDB" id="A0A6J6LQU8"/>
<dbReference type="SUPFAM" id="SSF50156">
    <property type="entry name" value="PDZ domain-like"/>
    <property type="match status" value="1"/>
</dbReference>
<feature type="domain" description="Lon proteolytic" evidence="1">
    <location>
        <begin position="277"/>
        <end position="371"/>
    </location>
</feature>
<dbReference type="GO" id="GO:0006508">
    <property type="term" value="P:proteolysis"/>
    <property type="evidence" value="ECO:0007669"/>
    <property type="project" value="InterPro"/>
</dbReference>
<gene>
    <name evidence="2" type="ORF">UFOPK2214_01393</name>
</gene>
<accession>A0A6J6LQU8</accession>
<proteinExistence type="predicted"/>
<dbReference type="InterPro" id="IPR014721">
    <property type="entry name" value="Ribsml_uS5_D2-typ_fold_subgr"/>
</dbReference>
<dbReference type="EMBL" id="CAEZWJ010000068">
    <property type="protein sequence ID" value="CAB4663418.1"/>
    <property type="molecule type" value="Genomic_DNA"/>
</dbReference>
<dbReference type="InterPro" id="IPR008269">
    <property type="entry name" value="Lon_proteolytic"/>
</dbReference>
<dbReference type="Gene3D" id="3.30.230.10">
    <property type="match status" value="1"/>
</dbReference>
<organism evidence="2">
    <name type="scientific">freshwater metagenome</name>
    <dbReference type="NCBI Taxonomy" id="449393"/>
    <lineage>
        <taxon>unclassified sequences</taxon>
        <taxon>metagenomes</taxon>
        <taxon>ecological metagenomes</taxon>
    </lineage>
</organism>
<dbReference type="SUPFAM" id="SSF54211">
    <property type="entry name" value="Ribosomal protein S5 domain 2-like"/>
    <property type="match status" value="1"/>
</dbReference>
<evidence type="ECO:0000259" key="1">
    <source>
        <dbReference type="Pfam" id="PF05362"/>
    </source>
</evidence>
<evidence type="ECO:0000313" key="2">
    <source>
        <dbReference type="EMBL" id="CAB4663418.1"/>
    </source>
</evidence>
<dbReference type="Pfam" id="PF05362">
    <property type="entry name" value="Lon_C"/>
    <property type="match status" value="1"/>
</dbReference>
<reference evidence="2" key="1">
    <citation type="submission" date="2020-05" db="EMBL/GenBank/DDBJ databases">
        <authorList>
            <person name="Chiriac C."/>
            <person name="Salcher M."/>
            <person name="Ghai R."/>
            <person name="Kavagutti S V."/>
        </authorList>
    </citation>
    <scope>NUCLEOTIDE SEQUENCE</scope>
</reference>
<dbReference type="GO" id="GO:0004252">
    <property type="term" value="F:serine-type endopeptidase activity"/>
    <property type="evidence" value="ECO:0007669"/>
    <property type="project" value="InterPro"/>
</dbReference>
<name>A0A6J6LQU8_9ZZZZ</name>
<protein>
    <submittedName>
        <fullName evidence="2">Unannotated protein</fullName>
    </submittedName>
</protein>